<dbReference type="AlphaFoldDB" id="A0A921NEX9"/>
<accession>A0A921NEX9</accession>
<reference evidence="1" key="1">
    <citation type="journal article" date="2021" name="PeerJ">
        <title>Extensive microbial diversity within the chicken gut microbiome revealed by metagenomics and culture.</title>
        <authorList>
            <person name="Gilroy R."/>
            <person name="Ravi A."/>
            <person name="Getino M."/>
            <person name="Pursley I."/>
            <person name="Horton D.L."/>
            <person name="Alikhan N.F."/>
            <person name="Baker D."/>
            <person name="Gharbi K."/>
            <person name="Hall N."/>
            <person name="Watson M."/>
            <person name="Adriaenssens E.M."/>
            <person name="Foster-Nyarko E."/>
            <person name="Jarju S."/>
            <person name="Secka A."/>
            <person name="Antonio M."/>
            <person name="Oren A."/>
            <person name="Chaudhuri R.R."/>
            <person name="La Ragione R."/>
            <person name="Hildebrand F."/>
            <person name="Pallen M.J."/>
        </authorList>
    </citation>
    <scope>NUCLEOTIDE SEQUENCE</scope>
    <source>
        <strain evidence="1">ChiSjej2B20-17149</strain>
    </source>
</reference>
<dbReference type="Proteomes" id="UP000752172">
    <property type="component" value="Unassembled WGS sequence"/>
</dbReference>
<gene>
    <name evidence="1" type="ORF">K8W20_02990</name>
</gene>
<dbReference type="RefSeq" id="WP_278915358.1">
    <property type="nucleotide sequence ID" value="NZ_DYTS01000053.1"/>
</dbReference>
<evidence type="ECO:0000313" key="2">
    <source>
        <dbReference type="Proteomes" id="UP000752172"/>
    </source>
</evidence>
<protein>
    <submittedName>
        <fullName evidence="1">Uncharacterized protein</fullName>
    </submittedName>
</protein>
<organism evidence="1 2">
    <name type="scientific">Pseudomonas lactis</name>
    <dbReference type="NCBI Taxonomy" id="1615674"/>
    <lineage>
        <taxon>Bacteria</taxon>
        <taxon>Pseudomonadati</taxon>
        <taxon>Pseudomonadota</taxon>
        <taxon>Gammaproteobacteria</taxon>
        <taxon>Pseudomonadales</taxon>
        <taxon>Pseudomonadaceae</taxon>
        <taxon>Pseudomonas</taxon>
    </lineage>
</organism>
<dbReference type="EMBL" id="DYTS01000053">
    <property type="protein sequence ID" value="HJH17666.1"/>
    <property type="molecule type" value="Genomic_DNA"/>
</dbReference>
<comment type="caution">
    <text evidence="1">The sequence shown here is derived from an EMBL/GenBank/DDBJ whole genome shotgun (WGS) entry which is preliminary data.</text>
</comment>
<proteinExistence type="predicted"/>
<sequence length="77" mass="8513">MKVLFKANDVNTGDMHYLNAVYNSLNDKNNGLPPTHVEDTSGQLVVQGKNADGSLKRNSYILSNGDELDSNDKYAPW</sequence>
<name>A0A921NEX9_9PSED</name>
<reference evidence="1" key="2">
    <citation type="submission" date="2021-09" db="EMBL/GenBank/DDBJ databases">
        <authorList>
            <person name="Gilroy R."/>
        </authorList>
    </citation>
    <scope>NUCLEOTIDE SEQUENCE</scope>
    <source>
        <strain evidence="1">ChiSjej2B20-17149</strain>
    </source>
</reference>
<evidence type="ECO:0000313" key="1">
    <source>
        <dbReference type="EMBL" id="HJH17666.1"/>
    </source>
</evidence>